<dbReference type="PANTHER" id="PTHR43649:SF11">
    <property type="entry name" value="ABC TRANSPORTER SUBSTRATE-BINDING PROTEIN YESO-RELATED"/>
    <property type="match status" value="1"/>
</dbReference>
<dbReference type="SUPFAM" id="SSF53850">
    <property type="entry name" value="Periplasmic binding protein-like II"/>
    <property type="match status" value="1"/>
</dbReference>
<dbReference type="Pfam" id="PF01547">
    <property type="entry name" value="SBP_bac_1"/>
    <property type="match status" value="1"/>
</dbReference>
<sequence>MRTLKRIVSLFFISCFLLFSIVGCGSKQDTESSNGKDDSTAKKDETIELRFSWWGGEARHEGTLAAIDAYMKENPNIKIEAEYSGWDGYYQKLVTQLAGQTAPDIIQINYNWLYDLRRQGKFFTDPRDLQDIIDISGFSQASLDAISVDGELQGLPTGLNAVGMIYNKEFFKKNNIPEDIDYWNWDNLIEVGKRVHEADPNQYLLNEFPNSLTSLVDMYLEQQDKEIIKGDFTLGVNVDELTEAYEYVQKLFDNGVIAPFEITALFQDKTEQFPKWLNGEIGMFMQVASVVPALSNNFEVGVVRVPLKEGAKSSGVSINATNIFAVNDNGKHKEEAAKFINWMLNHEDGINVLKDVRGVQSTENGRKILLDAGIVNPVISQTIDIASKYPGETSNEAELNSELKKIKYQYIEMLGYGELSPSEAASEMLEVLEEKIKELQADN</sequence>
<feature type="signal peptide" evidence="1">
    <location>
        <begin position="1"/>
        <end position="24"/>
    </location>
</feature>
<dbReference type="PANTHER" id="PTHR43649">
    <property type="entry name" value="ARABINOSE-BINDING PROTEIN-RELATED"/>
    <property type="match status" value="1"/>
</dbReference>
<dbReference type="InterPro" id="IPR006059">
    <property type="entry name" value="SBP"/>
</dbReference>
<dbReference type="EMBL" id="CP058561">
    <property type="protein sequence ID" value="QUH28342.1"/>
    <property type="molecule type" value="Genomic_DNA"/>
</dbReference>
<dbReference type="KEGG" id="vgu:HYG85_05185"/>
<dbReference type="AlphaFoldDB" id="A0A8J8SB45"/>
<evidence type="ECO:0000313" key="2">
    <source>
        <dbReference type="EMBL" id="QUH28342.1"/>
    </source>
</evidence>
<dbReference type="Proteomes" id="UP000677305">
    <property type="component" value="Chromosome"/>
</dbReference>
<gene>
    <name evidence="2" type="ORF">HYG85_05185</name>
</gene>
<keyword evidence="3" id="KW-1185">Reference proteome</keyword>
<reference evidence="2 3" key="1">
    <citation type="submission" date="2020-07" db="EMBL/GenBank/DDBJ databases">
        <title>Vallitalea guaymasensis genome.</title>
        <authorList>
            <person name="Postec A."/>
        </authorList>
    </citation>
    <scope>NUCLEOTIDE SEQUENCE [LARGE SCALE GENOMIC DNA]</scope>
    <source>
        <strain evidence="2 3">Ra1766G1</strain>
    </source>
</reference>
<dbReference type="PROSITE" id="PS51257">
    <property type="entry name" value="PROKAR_LIPOPROTEIN"/>
    <property type="match status" value="1"/>
</dbReference>
<accession>A0A8J8SB45</accession>
<dbReference type="CDD" id="cd13585">
    <property type="entry name" value="PBP2_TMBP_like"/>
    <property type="match status" value="1"/>
</dbReference>
<name>A0A8J8SB45_9FIRM</name>
<keyword evidence="1" id="KW-0732">Signal</keyword>
<evidence type="ECO:0000256" key="1">
    <source>
        <dbReference type="SAM" id="SignalP"/>
    </source>
</evidence>
<feature type="chain" id="PRO_5039435572" evidence="1">
    <location>
        <begin position="25"/>
        <end position="443"/>
    </location>
</feature>
<dbReference type="Gene3D" id="3.40.190.10">
    <property type="entry name" value="Periplasmic binding protein-like II"/>
    <property type="match status" value="2"/>
</dbReference>
<dbReference type="RefSeq" id="WP_212692585.1">
    <property type="nucleotide sequence ID" value="NZ_CP058561.1"/>
</dbReference>
<dbReference type="InterPro" id="IPR050490">
    <property type="entry name" value="Bact_solute-bd_prot1"/>
</dbReference>
<evidence type="ECO:0000313" key="3">
    <source>
        <dbReference type="Proteomes" id="UP000677305"/>
    </source>
</evidence>
<proteinExistence type="predicted"/>
<protein>
    <submittedName>
        <fullName evidence="2">Sugar ABC transporter substrate-binding protein</fullName>
    </submittedName>
</protein>
<organism evidence="2 3">
    <name type="scientific">Vallitalea guaymasensis</name>
    <dbReference type="NCBI Taxonomy" id="1185412"/>
    <lineage>
        <taxon>Bacteria</taxon>
        <taxon>Bacillati</taxon>
        <taxon>Bacillota</taxon>
        <taxon>Clostridia</taxon>
        <taxon>Lachnospirales</taxon>
        <taxon>Vallitaleaceae</taxon>
        <taxon>Vallitalea</taxon>
    </lineage>
</organism>